<dbReference type="InterPro" id="IPR036390">
    <property type="entry name" value="WH_DNA-bd_sf"/>
</dbReference>
<dbReference type="Proteomes" id="UP000622653">
    <property type="component" value="Unassembled WGS sequence"/>
</dbReference>
<dbReference type="Pfam" id="PF03466">
    <property type="entry name" value="LysR_substrate"/>
    <property type="match status" value="1"/>
</dbReference>
<dbReference type="PANTHER" id="PTHR30419">
    <property type="entry name" value="HTH-TYPE TRANSCRIPTIONAL REGULATOR YBHD"/>
    <property type="match status" value="1"/>
</dbReference>
<keyword evidence="2" id="KW-0805">Transcription regulation</keyword>
<comment type="similarity">
    <text evidence="1">Belongs to the LysR transcriptional regulatory family.</text>
</comment>
<dbReference type="PROSITE" id="PS50931">
    <property type="entry name" value="HTH_LYSR"/>
    <property type="match status" value="1"/>
</dbReference>
<dbReference type="Gene3D" id="1.10.10.10">
    <property type="entry name" value="Winged helix-like DNA-binding domain superfamily/Winged helix DNA-binding domain"/>
    <property type="match status" value="1"/>
</dbReference>
<dbReference type="InterPro" id="IPR036388">
    <property type="entry name" value="WH-like_DNA-bd_sf"/>
</dbReference>
<gene>
    <name evidence="6" type="ORF">IRY55_12940</name>
</gene>
<evidence type="ECO:0000256" key="4">
    <source>
        <dbReference type="ARBA" id="ARBA00023163"/>
    </source>
</evidence>
<evidence type="ECO:0000256" key="3">
    <source>
        <dbReference type="ARBA" id="ARBA00023125"/>
    </source>
</evidence>
<evidence type="ECO:0000313" key="6">
    <source>
        <dbReference type="EMBL" id="MBF4502267.1"/>
    </source>
</evidence>
<dbReference type="InterPro" id="IPR050950">
    <property type="entry name" value="HTH-type_LysR_regulators"/>
</dbReference>
<evidence type="ECO:0000256" key="1">
    <source>
        <dbReference type="ARBA" id="ARBA00009437"/>
    </source>
</evidence>
<evidence type="ECO:0000313" key="7">
    <source>
        <dbReference type="Proteomes" id="UP000622653"/>
    </source>
</evidence>
<proteinExistence type="inferred from homology"/>
<dbReference type="CDD" id="cd05466">
    <property type="entry name" value="PBP2_LTTR_substrate"/>
    <property type="match status" value="1"/>
</dbReference>
<keyword evidence="4" id="KW-0804">Transcription</keyword>
<dbReference type="GO" id="GO:0005829">
    <property type="term" value="C:cytosol"/>
    <property type="evidence" value="ECO:0007669"/>
    <property type="project" value="TreeGrafter"/>
</dbReference>
<dbReference type="GO" id="GO:0003677">
    <property type="term" value="F:DNA binding"/>
    <property type="evidence" value="ECO:0007669"/>
    <property type="project" value="UniProtKB-KW"/>
</dbReference>
<accession>A0A8J7KD69</accession>
<dbReference type="InterPro" id="IPR005119">
    <property type="entry name" value="LysR_subst-bd"/>
</dbReference>
<sequence length="295" mass="33792">MELRQLNYFLVLCKELHFSEAAFKLGISQPTLSQQIRVLEDEVGVPLFDRIGKKTVKTEAGNILERYTLEIFRLLDSAEEAIFDLTNLHAGNIRLAVLPSDLDYRLTPLLVDFHKDFPNTKVQVIPSIDILNMVLNNEVDIGVGLRMDPDNRLYQIPFYTETYSLYVHEKHKLANRTVISANDLIDLPLVMYPNGFYGRELIDAWCKEQGLSITPIMETGSATSLFQLVKDGVGATIQPSQLIDNFQTLGIRSIKIENSPTRNLEIFYRNNKYLSIATKTFMDRLEKFFTPTTHR</sequence>
<name>A0A8J7KD69_9BACL</name>
<dbReference type="RefSeq" id="WP_194563749.1">
    <property type="nucleotide sequence ID" value="NZ_JADKPV010000010.1"/>
</dbReference>
<dbReference type="AlphaFoldDB" id="A0A8J7KD69"/>
<feature type="domain" description="HTH lysR-type" evidence="5">
    <location>
        <begin position="1"/>
        <end position="58"/>
    </location>
</feature>
<dbReference type="PRINTS" id="PR00039">
    <property type="entry name" value="HTHLYSR"/>
</dbReference>
<protein>
    <submittedName>
        <fullName evidence="6">LysR family transcriptional regulator</fullName>
    </submittedName>
</protein>
<evidence type="ECO:0000256" key="2">
    <source>
        <dbReference type="ARBA" id="ARBA00023015"/>
    </source>
</evidence>
<dbReference type="EMBL" id="JADKPV010000010">
    <property type="protein sequence ID" value="MBF4502267.1"/>
    <property type="molecule type" value="Genomic_DNA"/>
</dbReference>
<dbReference type="Pfam" id="PF00126">
    <property type="entry name" value="HTH_1"/>
    <property type="match status" value="1"/>
</dbReference>
<keyword evidence="7" id="KW-1185">Reference proteome</keyword>
<dbReference type="InterPro" id="IPR000847">
    <property type="entry name" value="LysR_HTH_N"/>
</dbReference>
<keyword evidence="3" id="KW-0238">DNA-binding</keyword>
<dbReference type="GO" id="GO:0003700">
    <property type="term" value="F:DNA-binding transcription factor activity"/>
    <property type="evidence" value="ECO:0007669"/>
    <property type="project" value="InterPro"/>
</dbReference>
<organism evidence="6 7">
    <name type="scientific">Savagea serpentis</name>
    <dbReference type="NCBI Taxonomy" id="2785297"/>
    <lineage>
        <taxon>Bacteria</taxon>
        <taxon>Bacillati</taxon>
        <taxon>Bacillota</taxon>
        <taxon>Bacilli</taxon>
        <taxon>Bacillales</taxon>
        <taxon>Caryophanaceae</taxon>
        <taxon>Savagea</taxon>
    </lineage>
</organism>
<dbReference type="FunFam" id="1.10.10.10:FF:000001">
    <property type="entry name" value="LysR family transcriptional regulator"/>
    <property type="match status" value="1"/>
</dbReference>
<dbReference type="SUPFAM" id="SSF46785">
    <property type="entry name" value="Winged helix' DNA-binding domain"/>
    <property type="match status" value="1"/>
</dbReference>
<reference evidence="6" key="1">
    <citation type="submission" date="2020-11" db="EMBL/GenBank/DDBJ databases">
        <title>Multidrug resistant novel bacterium Savagea serpentis sp. nov., isolated from the scats of a vine snake (Ahaetulla nasuta).</title>
        <authorList>
            <person name="Venkata Ramana V."/>
            <person name="Vikas Patil S."/>
            <person name="Yogita Lugani V."/>
        </authorList>
    </citation>
    <scope>NUCLEOTIDE SEQUENCE</scope>
    <source>
        <strain evidence="6">SN6</strain>
    </source>
</reference>
<dbReference type="SUPFAM" id="SSF53850">
    <property type="entry name" value="Periplasmic binding protein-like II"/>
    <property type="match status" value="1"/>
</dbReference>
<evidence type="ECO:0000259" key="5">
    <source>
        <dbReference type="PROSITE" id="PS50931"/>
    </source>
</evidence>
<comment type="caution">
    <text evidence="6">The sequence shown here is derived from an EMBL/GenBank/DDBJ whole genome shotgun (WGS) entry which is preliminary data.</text>
</comment>
<dbReference type="Gene3D" id="3.40.190.290">
    <property type="match status" value="1"/>
</dbReference>